<evidence type="ECO:0000313" key="1">
    <source>
        <dbReference type="EMBL" id="OMP12619.1"/>
    </source>
</evidence>
<reference evidence="2" key="1">
    <citation type="submission" date="2013-09" db="EMBL/GenBank/DDBJ databases">
        <title>Corchorus olitorius genome sequencing.</title>
        <authorList>
            <person name="Alam M."/>
            <person name="Haque M.S."/>
            <person name="Islam M.S."/>
            <person name="Emdad E.M."/>
            <person name="Islam M.M."/>
            <person name="Ahmed B."/>
            <person name="Halim A."/>
            <person name="Hossen Q.M.M."/>
            <person name="Hossain M.Z."/>
            <person name="Ahmed R."/>
            <person name="Khan M.M."/>
            <person name="Islam R."/>
            <person name="Rashid M.M."/>
            <person name="Khan S.A."/>
            <person name="Rahman M.S."/>
            <person name="Alam M."/>
            <person name="Yahiya A.S."/>
            <person name="Khan M.S."/>
            <person name="Azam M.S."/>
            <person name="Haque T."/>
            <person name="Lashkar M.Z.H."/>
            <person name="Akhand A.I."/>
            <person name="Morshed G."/>
            <person name="Roy S."/>
            <person name="Uddin K.S."/>
            <person name="Rabeya T."/>
            <person name="Hossain A.S."/>
            <person name="Chowdhury A."/>
            <person name="Snigdha A.R."/>
            <person name="Mortoza M.S."/>
            <person name="Matin S.A."/>
            <person name="Hoque S.M.E."/>
            <person name="Islam M.K."/>
            <person name="Roy D.K."/>
            <person name="Haider R."/>
            <person name="Moosa M.M."/>
            <person name="Elias S.M."/>
            <person name="Hasan A.M."/>
            <person name="Jahan S."/>
            <person name="Shafiuddin M."/>
            <person name="Mahmood N."/>
            <person name="Shommy N.S."/>
        </authorList>
    </citation>
    <scope>NUCLEOTIDE SEQUENCE [LARGE SCALE GENOMIC DNA]</scope>
    <source>
        <strain evidence="2">cv. O-4</strain>
    </source>
</reference>
<protein>
    <submittedName>
        <fullName evidence="1">Uncharacterized protein</fullName>
    </submittedName>
</protein>
<keyword evidence="2" id="KW-1185">Reference proteome</keyword>
<proteinExistence type="predicted"/>
<dbReference type="AlphaFoldDB" id="A0A1R3L003"/>
<gene>
    <name evidence="1" type="ORF">COLO4_02951</name>
</gene>
<sequence>MAKNFVRSSPFQATVSGFHPICCGLGKGFQMRN</sequence>
<organism evidence="1 2">
    <name type="scientific">Corchorus olitorius</name>
    <dbReference type="NCBI Taxonomy" id="93759"/>
    <lineage>
        <taxon>Eukaryota</taxon>
        <taxon>Viridiplantae</taxon>
        <taxon>Streptophyta</taxon>
        <taxon>Embryophyta</taxon>
        <taxon>Tracheophyta</taxon>
        <taxon>Spermatophyta</taxon>
        <taxon>Magnoliopsida</taxon>
        <taxon>eudicotyledons</taxon>
        <taxon>Gunneridae</taxon>
        <taxon>Pentapetalae</taxon>
        <taxon>rosids</taxon>
        <taxon>malvids</taxon>
        <taxon>Malvales</taxon>
        <taxon>Malvaceae</taxon>
        <taxon>Grewioideae</taxon>
        <taxon>Apeibeae</taxon>
        <taxon>Corchorus</taxon>
    </lineage>
</organism>
<comment type="caution">
    <text evidence="1">The sequence shown here is derived from an EMBL/GenBank/DDBJ whole genome shotgun (WGS) entry which is preliminary data.</text>
</comment>
<accession>A0A1R3L003</accession>
<evidence type="ECO:0000313" key="2">
    <source>
        <dbReference type="Proteomes" id="UP000187203"/>
    </source>
</evidence>
<dbReference type="EMBL" id="AWUE01008629">
    <property type="protein sequence ID" value="OMP12619.1"/>
    <property type="molecule type" value="Genomic_DNA"/>
</dbReference>
<dbReference type="Proteomes" id="UP000187203">
    <property type="component" value="Unassembled WGS sequence"/>
</dbReference>
<name>A0A1R3L003_9ROSI</name>